<dbReference type="AlphaFoldDB" id="A0AAX2CGV6"/>
<dbReference type="GO" id="GO:0005524">
    <property type="term" value="F:ATP binding"/>
    <property type="evidence" value="ECO:0007669"/>
    <property type="project" value="InterPro"/>
</dbReference>
<dbReference type="EMBL" id="FMIK01000024">
    <property type="protein sequence ID" value="SCL92793.1"/>
    <property type="molecule type" value="Genomic_DNA"/>
</dbReference>
<dbReference type="Proteomes" id="UP000242164">
    <property type="component" value="Unassembled WGS sequence"/>
</dbReference>
<accession>A0AAX2CGV6</accession>
<evidence type="ECO:0000313" key="2">
    <source>
        <dbReference type="EMBL" id="SCL92793.1"/>
    </source>
</evidence>
<feature type="domain" description="Protein kinase" evidence="1">
    <location>
        <begin position="18"/>
        <end position="283"/>
    </location>
</feature>
<dbReference type="Gene3D" id="1.10.510.10">
    <property type="entry name" value="Transferase(Phosphotransferase) domain 1"/>
    <property type="match status" value="1"/>
</dbReference>
<evidence type="ECO:0000313" key="3">
    <source>
        <dbReference type="Proteomes" id="UP000242164"/>
    </source>
</evidence>
<name>A0AAX2CGV6_9BACI</name>
<evidence type="ECO:0000259" key="1">
    <source>
        <dbReference type="PROSITE" id="PS50011"/>
    </source>
</evidence>
<proteinExistence type="predicted"/>
<reference evidence="2 3" key="1">
    <citation type="submission" date="2016-08" db="EMBL/GenBank/DDBJ databases">
        <authorList>
            <person name="Loux V."/>
            <person name="Rue O."/>
        </authorList>
    </citation>
    <scope>NUCLEOTIDE SEQUENCE [LARGE SCALE GENOMIC DNA]</scope>
    <source>
        <strain evidence="2 3">AFSSA_08CEB44bac</strain>
    </source>
</reference>
<gene>
    <name evidence="2" type="ORF">BCB44BAC_02124</name>
</gene>
<dbReference type="PROSITE" id="PS50011">
    <property type="entry name" value="PROTEIN_KINASE_DOM"/>
    <property type="match status" value="1"/>
</dbReference>
<protein>
    <recommendedName>
        <fullName evidence="1">Protein kinase domain-containing protein</fullName>
    </recommendedName>
</protein>
<dbReference type="SUPFAM" id="SSF56112">
    <property type="entry name" value="Protein kinase-like (PK-like)"/>
    <property type="match status" value="1"/>
</dbReference>
<dbReference type="InterPro" id="IPR011009">
    <property type="entry name" value="Kinase-like_dom_sf"/>
</dbReference>
<sequence>MKELPVTIHLDHVTFQLKEHQDFEWLTKLGKVFAVFDKQDSGNLSFGIEQDGLKSFVKFAGAKPMNYEGNPNDAVLCLKQAVSLYQELKHRHLIPLKDHFEVNNGYVAIFEWFHGESLRPKLQNQLNLASSFERYKQLPIEKRLTSIDCIFNFHVHVEQRNYVAIDFYDGSILYDFTTNTTKICDIDLYAQQPYVNFMGRMWGSSRFMSPEEFELGAQIDGKTNVFNMGAMAFFLLGGGLNRSFAKWEAGKPLYDVAYRAVESDRNKRYTSVKAFYEAWCSVW</sequence>
<dbReference type="InterPro" id="IPR000719">
    <property type="entry name" value="Prot_kinase_dom"/>
</dbReference>
<dbReference type="GO" id="GO:0004672">
    <property type="term" value="F:protein kinase activity"/>
    <property type="evidence" value="ECO:0007669"/>
    <property type="project" value="InterPro"/>
</dbReference>
<organism evidence="2 3">
    <name type="scientific">Bacillus cytotoxicus</name>
    <dbReference type="NCBI Taxonomy" id="580165"/>
    <lineage>
        <taxon>Bacteria</taxon>
        <taxon>Bacillati</taxon>
        <taxon>Bacillota</taxon>
        <taxon>Bacilli</taxon>
        <taxon>Bacillales</taxon>
        <taxon>Bacillaceae</taxon>
        <taxon>Bacillus</taxon>
        <taxon>Bacillus cereus group</taxon>
    </lineage>
</organism>
<comment type="caution">
    <text evidence="2">The sequence shown here is derived from an EMBL/GenBank/DDBJ whole genome shotgun (WGS) entry which is preliminary data.</text>
</comment>
<dbReference type="RefSeq" id="WP_087098739.1">
    <property type="nucleotide sequence ID" value="NZ_CP066179.1"/>
</dbReference>